<dbReference type="SUPFAM" id="SSF51182">
    <property type="entry name" value="RmlC-like cupins"/>
    <property type="match status" value="1"/>
</dbReference>
<dbReference type="Proteomes" id="UP001454036">
    <property type="component" value="Unassembled WGS sequence"/>
</dbReference>
<keyword evidence="5 12" id="KW-0479">Metal-binding</keyword>
<organism evidence="17 18">
    <name type="scientific">Lithospermum erythrorhizon</name>
    <name type="common">Purple gromwell</name>
    <name type="synonym">Lithospermum officinale var. erythrorhizon</name>
    <dbReference type="NCBI Taxonomy" id="34254"/>
    <lineage>
        <taxon>Eukaryota</taxon>
        <taxon>Viridiplantae</taxon>
        <taxon>Streptophyta</taxon>
        <taxon>Embryophyta</taxon>
        <taxon>Tracheophyta</taxon>
        <taxon>Spermatophyta</taxon>
        <taxon>Magnoliopsida</taxon>
        <taxon>eudicotyledons</taxon>
        <taxon>Gunneridae</taxon>
        <taxon>Pentapetalae</taxon>
        <taxon>asterids</taxon>
        <taxon>lamiids</taxon>
        <taxon>Boraginales</taxon>
        <taxon>Boraginaceae</taxon>
        <taxon>Boraginoideae</taxon>
        <taxon>Lithospermeae</taxon>
        <taxon>Lithospermum</taxon>
    </lineage>
</organism>
<name>A0AAV3RKX5_LITER</name>
<reference evidence="17 18" key="1">
    <citation type="submission" date="2024-01" db="EMBL/GenBank/DDBJ databases">
        <title>The complete chloroplast genome sequence of Lithospermum erythrorhizon: insights into the phylogenetic relationship among Boraginaceae species and the maternal lineages of purple gromwells.</title>
        <authorList>
            <person name="Okada T."/>
            <person name="Watanabe K."/>
        </authorList>
    </citation>
    <scope>NUCLEOTIDE SEQUENCE [LARGE SCALE GENOMIC DNA]</scope>
</reference>
<evidence type="ECO:0000256" key="11">
    <source>
        <dbReference type="ARBA" id="ARBA00064720"/>
    </source>
</evidence>
<evidence type="ECO:0000313" key="17">
    <source>
        <dbReference type="EMBL" id="GAA0179150.1"/>
    </source>
</evidence>
<evidence type="ECO:0000313" key="18">
    <source>
        <dbReference type="Proteomes" id="UP001454036"/>
    </source>
</evidence>
<keyword evidence="6 15" id="KW-0732">Signal</keyword>
<evidence type="ECO:0000256" key="7">
    <source>
        <dbReference type="ARBA" id="ARBA00023157"/>
    </source>
</evidence>
<evidence type="ECO:0000256" key="5">
    <source>
        <dbReference type="ARBA" id="ARBA00022723"/>
    </source>
</evidence>
<comment type="subunit">
    <text evidence="11">Monomer. In the absence of manganese, it forms tetrameric and pentameric forms which show superoxide dismutase activity.</text>
</comment>
<dbReference type="SMART" id="SM00835">
    <property type="entry name" value="Cupin_1"/>
    <property type="match status" value="1"/>
</dbReference>
<sequence>MASFGNLVIPLIGMFIILSLTFFNKVSAGDPDMLQDVCVADMKSGILVNGFVCKANISPNDFFSAILATPGVIDKKIGSIVTAANVMTAIPGLNTLGISMARIDFAPGGGENPPHTHPRATEILIVLEGQLDVGFVTTNNVLIAKNIKKGEVFVFPRGLIHFQVNNGYDPAVAIAALNSQLPGTQRIDSALYAIPDYSDVTKAAFKTENKEVNKKMKSRIAP</sequence>
<comment type="caution">
    <text evidence="17">The sequence shown here is derived from an EMBL/GenBank/DDBJ whole genome shotgun (WGS) entry which is preliminary data.</text>
</comment>
<keyword evidence="18" id="KW-1185">Reference proteome</keyword>
<dbReference type="GO" id="GO:0048046">
    <property type="term" value="C:apoplast"/>
    <property type="evidence" value="ECO:0007669"/>
    <property type="project" value="UniProtKB-SubCell"/>
</dbReference>
<comment type="function">
    <text evidence="10">May interact with bacterial adhesins thereby protecting the reproductive tissues from microbial attack. Has no oxalate oxidase activity.</text>
</comment>
<feature type="signal peptide" evidence="15">
    <location>
        <begin position="1"/>
        <end position="28"/>
    </location>
</feature>
<dbReference type="PRINTS" id="PR00325">
    <property type="entry name" value="GERMIN"/>
</dbReference>
<evidence type="ECO:0000259" key="16">
    <source>
        <dbReference type="SMART" id="SM00835"/>
    </source>
</evidence>
<evidence type="ECO:0000256" key="12">
    <source>
        <dbReference type="PIRSR" id="PIRSR601929-1"/>
    </source>
</evidence>
<dbReference type="Gene3D" id="2.60.120.10">
    <property type="entry name" value="Jelly Rolls"/>
    <property type="match status" value="1"/>
</dbReference>
<proteinExistence type="inferred from homology"/>
<dbReference type="Pfam" id="PF00190">
    <property type="entry name" value="Cupin_1"/>
    <property type="match status" value="1"/>
</dbReference>
<keyword evidence="4 15" id="KW-0964">Secreted</keyword>
<evidence type="ECO:0000256" key="13">
    <source>
        <dbReference type="PIRSR" id="PIRSR601929-2"/>
    </source>
</evidence>
<feature type="binding site" evidence="13">
    <location>
        <position position="122"/>
    </location>
    <ligand>
        <name>Mn(2+)</name>
        <dbReference type="ChEBI" id="CHEBI:29035"/>
    </ligand>
</feature>
<keyword evidence="3 15" id="KW-0052">Apoplast</keyword>
<evidence type="ECO:0000256" key="2">
    <source>
        <dbReference type="ARBA" id="ARBA00007456"/>
    </source>
</evidence>
<dbReference type="GO" id="GO:0010497">
    <property type="term" value="P:plasmodesmata-mediated intercellular transport"/>
    <property type="evidence" value="ECO:0007669"/>
    <property type="project" value="UniProtKB-ARBA"/>
</dbReference>
<dbReference type="GO" id="GO:0004784">
    <property type="term" value="F:superoxide dismutase activity"/>
    <property type="evidence" value="ECO:0007669"/>
    <property type="project" value="UniProtKB-EC"/>
</dbReference>
<evidence type="ECO:0000256" key="8">
    <source>
        <dbReference type="ARBA" id="ARBA00023211"/>
    </source>
</evidence>
<evidence type="ECO:0000256" key="4">
    <source>
        <dbReference type="ARBA" id="ARBA00022525"/>
    </source>
</evidence>
<feature type="binding site" evidence="13">
    <location>
        <position position="117"/>
    </location>
    <ligand>
        <name>Mn(2+)</name>
        <dbReference type="ChEBI" id="CHEBI:29035"/>
    </ligand>
</feature>
<dbReference type="PROSITE" id="PS00725">
    <property type="entry name" value="GERMIN"/>
    <property type="match status" value="1"/>
</dbReference>
<dbReference type="GO" id="GO:0009506">
    <property type="term" value="C:plasmodesma"/>
    <property type="evidence" value="ECO:0007669"/>
    <property type="project" value="UniProtKB-ARBA"/>
</dbReference>
<comment type="similarity">
    <text evidence="2 15">Belongs to the germin family.</text>
</comment>
<feature type="disulfide bond" evidence="14">
    <location>
        <begin position="38"/>
        <end position="53"/>
    </location>
</feature>
<dbReference type="CDD" id="cd02241">
    <property type="entry name" value="cupin_OxOx"/>
    <property type="match status" value="1"/>
</dbReference>
<dbReference type="InterPro" id="IPR011051">
    <property type="entry name" value="RmlC_Cupin_sf"/>
</dbReference>
<keyword evidence="8 12" id="KW-0464">Manganese</keyword>
<comment type="subcellular location">
    <subcellularLocation>
        <location evidence="1 15">Secreted</location>
        <location evidence="1 15">Extracellular space</location>
        <location evidence="1 15">Apoplast</location>
    </subcellularLocation>
</comment>
<feature type="binding site" evidence="12">
    <location>
        <position position="117"/>
    </location>
    <ligand>
        <name>oxalate</name>
        <dbReference type="ChEBI" id="CHEBI:30623"/>
    </ligand>
</feature>
<feature type="binding site" evidence="12">
    <location>
        <position position="122"/>
    </location>
    <ligand>
        <name>oxalate</name>
        <dbReference type="ChEBI" id="CHEBI:30623"/>
    </ligand>
</feature>
<dbReference type="PANTHER" id="PTHR31238">
    <property type="entry name" value="GERMIN-LIKE PROTEIN SUBFAMILY 3 MEMBER 3"/>
    <property type="match status" value="1"/>
</dbReference>
<dbReference type="GO" id="GO:2000280">
    <property type="term" value="P:regulation of root development"/>
    <property type="evidence" value="ECO:0007669"/>
    <property type="project" value="UniProtKB-ARBA"/>
</dbReference>
<feature type="chain" id="PRO_5043110056" description="Germin-like protein" evidence="15">
    <location>
        <begin position="29"/>
        <end position="222"/>
    </location>
</feature>
<evidence type="ECO:0000256" key="10">
    <source>
        <dbReference type="ARBA" id="ARBA00058969"/>
    </source>
</evidence>
<comment type="catalytic activity">
    <reaction evidence="9">
        <text>2 superoxide + 2 H(+) = H2O2 + O2</text>
        <dbReference type="Rhea" id="RHEA:20696"/>
        <dbReference type="ChEBI" id="CHEBI:15378"/>
        <dbReference type="ChEBI" id="CHEBI:15379"/>
        <dbReference type="ChEBI" id="CHEBI:16240"/>
        <dbReference type="ChEBI" id="CHEBI:18421"/>
        <dbReference type="EC" id="1.15.1.1"/>
    </reaction>
</comment>
<dbReference type="FunFam" id="2.60.120.10:FF:000025">
    <property type="entry name" value="germin-like protein subfamily 2 member 1"/>
    <property type="match status" value="1"/>
</dbReference>
<dbReference type="InterPro" id="IPR014710">
    <property type="entry name" value="RmlC-like_jellyroll"/>
</dbReference>
<keyword evidence="7 14" id="KW-1015">Disulfide bond</keyword>
<evidence type="ECO:0000256" key="15">
    <source>
        <dbReference type="RuleBase" id="RU366015"/>
    </source>
</evidence>
<evidence type="ECO:0000256" key="6">
    <source>
        <dbReference type="ARBA" id="ARBA00022729"/>
    </source>
</evidence>
<dbReference type="InterPro" id="IPR001929">
    <property type="entry name" value="Germin"/>
</dbReference>
<dbReference type="AlphaFoldDB" id="A0AAV3RKX5"/>
<accession>A0AAV3RKX5</accession>
<dbReference type="GO" id="GO:0030145">
    <property type="term" value="F:manganese ion binding"/>
    <property type="evidence" value="ECO:0007669"/>
    <property type="project" value="UniProtKB-UniRule"/>
</dbReference>
<dbReference type="InterPro" id="IPR006045">
    <property type="entry name" value="Cupin_1"/>
</dbReference>
<protein>
    <recommendedName>
        <fullName evidence="15">Germin-like protein</fullName>
    </recommendedName>
</protein>
<feature type="binding site" evidence="13">
    <location>
        <position position="115"/>
    </location>
    <ligand>
        <name>Mn(2+)</name>
        <dbReference type="ChEBI" id="CHEBI:29035"/>
    </ligand>
</feature>
<evidence type="ECO:0000256" key="1">
    <source>
        <dbReference type="ARBA" id="ARBA00004271"/>
    </source>
</evidence>
<dbReference type="EMBL" id="BAABME010010481">
    <property type="protein sequence ID" value="GAA0179150.1"/>
    <property type="molecule type" value="Genomic_DNA"/>
</dbReference>
<dbReference type="InterPro" id="IPR019780">
    <property type="entry name" value="Germin_Mn-BS"/>
</dbReference>
<evidence type="ECO:0000256" key="14">
    <source>
        <dbReference type="PIRSR" id="PIRSR601929-3"/>
    </source>
</evidence>
<gene>
    <name evidence="17" type="ORF">LIER_29938</name>
</gene>
<evidence type="ECO:0000256" key="9">
    <source>
        <dbReference type="ARBA" id="ARBA00049204"/>
    </source>
</evidence>
<feature type="domain" description="Cupin type-1" evidence="16">
    <location>
        <begin position="82"/>
        <end position="213"/>
    </location>
</feature>
<feature type="binding site" evidence="13">
    <location>
        <position position="161"/>
    </location>
    <ligand>
        <name>Mn(2+)</name>
        <dbReference type="ChEBI" id="CHEBI:29035"/>
    </ligand>
</feature>
<feature type="binding site" evidence="12">
    <location>
        <position position="112"/>
    </location>
    <ligand>
        <name>oxalate</name>
        <dbReference type="ChEBI" id="CHEBI:30623"/>
    </ligand>
</feature>
<evidence type="ECO:0000256" key="3">
    <source>
        <dbReference type="ARBA" id="ARBA00022523"/>
    </source>
</evidence>